<feature type="non-terminal residue" evidence="2">
    <location>
        <position position="1"/>
    </location>
</feature>
<dbReference type="GO" id="GO:0003676">
    <property type="term" value="F:nucleic acid binding"/>
    <property type="evidence" value="ECO:0007669"/>
    <property type="project" value="InterPro"/>
</dbReference>
<evidence type="ECO:0000259" key="1">
    <source>
        <dbReference type="PROSITE" id="PS51192"/>
    </source>
</evidence>
<dbReference type="PANTHER" id="PTHR47957:SF3">
    <property type="entry name" value="ATP-DEPENDENT HELICASE HRQ1"/>
    <property type="match status" value="1"/>
</dbReference>
<reference evidence="2" key="1">
    <citation type="journal article" date="2014" name="Front. Microbiol.">
        <title>High frequency of phylogenetically diverse reductive dehalogenase-homologous genes in deep subseafloor sedimentary metagenomes.</title>
        <authorList>
            <person name="Kawai M."/>
            <person name="Futagami T."/>
            <person name="Toyoda A."/>
            <person name="Takaki Y."/>
            <person name="Nishi S."/>
            <person name="Hori S."/>
            <person name="Arai W."/>
            <person name="Tsubouchi T."/>
            <person name="Morono Y."/>
            <person name="Uchiyama I."/>
            <person name="Ito T."/>
            <person name="Fujiyama A."/>
            <person name="Inagaki F."/>
            <person name="Takami H."/>
        </authorList>
    </citation>
    <scope>NUCLEOTIDE SEQUENCE</scope>
    <source>
        <strain evidence="2">Expedition CK06-06</strain>
    </source>
</reference>
<accession>X1T133</accession>
<dbReference type="GO" id="GO:0036297">
    <property type="term" value="P:interstrand cross-link repair"/>
    <property type="evidence" value="ECO:0007669"/>
    <property type="project" value="TreeGrafter"/>
</dbReference>
<gene>
    <name evidence="2" type="ORF">S12H4_12521</name>
</gene>
<dbReference type="Pfam" id="PF00270">
    <property type="entry name" value="DEAD"/>
    <property type="match status" value="1"/>
</dbReference>
<sequence length="117" mass="12955">QRGENIAIVTGTASGKTLCYNIPVIDSLLRDPQATALYIFPTKALAQDQLAGLQELLTWISTPEAPIAPATYDGDTPANARPTIRKKSRLIITNPDMLHTGIMPHHTRWEHFFVDYA</sequence>
<dbReference type="InterPro" id="IPR011545">
    <property type="entry name" value="DEAD/DEAH_box_helicase_dom"/>
</dbReference>
<dbReference type="InterPro" id="IPR027417">
    <property type="entry name" value="P-loop_NTPase"/>
</dbReference>
<dbReference type="GO" id="GO:0043138">
    <property type="term" value="F:3'-5' DNA helicase activity"/>
    <property type="evidence" value="ECO:0007669"/>
    <property type="project" value="TreeGrafter"/>
</dbReference>
<protein>
    <recommendedName>
        <fullName evidence="1">Helicase ATP-binding domain-containing protein</fullName>
    </recommendedName>
</protein>
<dbReference type="GO" id="GO:0005524">
    <property type="term" value="F:ATP binding"/>
    <property type="evidence" value="ECO:0007669"/>
    <property type="project" value="InterPro"/>
</dbReference>
<dbReference type="AlphaFoldDB" id="X1T133"/>
<comment type="caution">
    <text evidence="2">The sequence shown here is derived from an EMBL/GenBank/DDBJ whole genome shotgun (WGS) entry which is preliminary data.</text>
</comment>
<organism evidence="2">
    <name type="scientific">marine sediment metagenome</name>
    <dbReference type="NCBI Taxonomy" id="412755"/>
    <lineage>
        <taxon>unclassified sequences</taxon>
        <taxon>metagenomes</taxon>
        <taxon>ecological metagenomes</taxon>
    </lineage>
</organism>
<dbReference type="InterPro" id="IPR014001">
    <property type="entry name" value="Helicase_ATP-bd"/>
</dbReference>
<feature type="domain" description="Helicase ATP-binding" evidence="1">
    <location>
        <begin position="1"/>
        <end position="117"/>
    </location>
</feature>
<dbReference type="SUPFAM" id="SSF52540">
    <property type="entry name" value="P-loop containing nucleoside triphosphate hydrolases"/>
    <property type="match status" value="1"/>
</dbReference>
<dbReference type="EMBL" id="BARW01005994">
    <property type="protein sequence ID" value="GAI85091.1"/>
    <property type="molecule type" value="Genomic_DNA"/>
</dbReference>
<evidence type="ECO:0000313" key="2">
    <source>
        <dbReference type="EMBL" id="GAI85091.1"/>
    </source>
</evidence>
<name>X1T133_9ZZZZ</name>
<proteinExistence type="predicted"/>
<dbReference type="PROSITE" id="PS51192">
    <property type="entry name" value="HELICASE_ATP_BIND_1"/>
    <property type="match status" value="1"/>
</dbReference>
<dbReference type="PANTHER" id="PTHR47957">
    <property type="entry name" value="ATP-DEPENDENT HELICASE HRQ1"/>
    <property type="match status" value="1"/>
</dbReference>
<dbReference type="GO" id="GO:0005634">
    <property type="term" value="C:nucleus"/>
    <property type="evidence" value="ECO:0007669"/>
    <property type="project" value="TreeGrafter"/>
</dbReference>
<dbReference type="GO" id="GO:0006289">
    <property type="term" value="P:nucleotide-excision repair"/>
    <property type="evidence" value="ECO:0007669"/>
    <property type="project" value="TreeGrafter"/>
</dbReference>
<dbReference type="Gene3D" id="3.40.50.300">
    <property type="entry name" value="P-loop containing nucleotide triphosphate hydrolases"/>
    <property type="match status" value="1"/>
</dbReference>